<keyword evidence="2" id="KW-1185">Reference proteome</keyword>
<reference evidence="1" key="1">
    <citation type="submission" date="2020-07" db="EMBL/GenBank/DDBJ databases">
        <title>Draft Genome Sequence of a Deep-Sea Yeast, Naganishia (Cryptococcus) liquefaciens strain N6.</title>
        <authorList>
            <person name="Han Y.W."/>
            <person name="Kajitani R."/>
            <person name="Morimoto H."/>
            <person name="Parhat M."/>
            <person name="Tsubouchi H."/>
            <person name="Bakenova O."/>
            <person name="Ogata M."/>
            <person name="Argunhan B."/>
            <person name="Aoki R."/>
            <person name="Kajiwara S."/>
            <person name="Itoh T."/>
            <person name="Iwasaki H."/>
        </authorList>
    </citation>
    <scope>NUCLEOTIDE SEQUENCE</scope>
    <source>
        <strain evidence="1">N6</strain>
    </source>
</reference>
<name>A0A8H3TV91_9TREE</name>
<protein>
    <submittedName>
        <fullName evidence="1">Uncharacterized protein</fullName>
    </submittedName>
</protein>
<organism evidence="1 2">
    <name type="scientific">Naganishia liquefaciens</name>
    <dbReference type="NCBI Taxonomy" id="104408"/>
    <lineage>
        <taxon>Eukaryota</taxon>
        <taxon>Fungi</taxon>
        <taxon>Dikarya</taxon>
        <taxon>Basidiomycota</taxon>
        <taxon>Agaricomycotina</taxon>
        <taxon>Tremellomycetes</taxon>
        <taxon>Filobasidiales</taxon>
        <taxon>Filobasidiaceae</taxon>
        <taxon>Naganishia</taxon>
    </lineage>
</organism>
<dbReference type="OrthoDB" id="2587912at2759"/>
<gene>
    <name evidence="1" type="ORF">NliqN6_3978</name>
</gene>
<dbReference type="EMBL" id="BLZA01000023">
    <property type="protein sequence ID" value="GHJ87576.1"/>
    <property type="molecule type" value="Genomic_DNA"/>
</dbReference>
<comment type="caution">
    <text evidence="1">The sequence shown here is derived from an EMBL/GenBank/DDBJ whole genome shotgun (WGS) entry which is preliminary data.</text>
</comment>
<dbReference type="AlphaFoldDB" id="A0A8H3TV91"/>
<evidence type="ECO:0000313" key="1">
    <source>
        <dbReference type="EMBL" id="GHJ87576.1"/>
    </source>
</evidence>
<dbReference type="Proteomes" id="UP000620104">
    <property type="component" value="Unassembled WGS sequence"/>
</dbReference>
<evidence type="ECO:0000313" key="2">
    <source>
        <dbReference type="Proteomes" id="UP000620104"/>
    </source>
</evidence>
<proteinExistence type="predicted"/>
<sequence>MNTFRLLELPRPLVEDILLLAIDAASSRPSDVFVLNHDIYEFLRPRYHKSVRLMSIEQVKAFADSEGITKYGNEVKSIKIHVGGAVTNPGGSRILGDAIKLVPNVEEVDLVLFSLRVDIYRQSLIDGLRSINPRRFTWTSPDPDHQFIIAIFSCHLPPCLAHYTNLRHLSLSNISFAPLADPSRGEPPYHGWNTFELSAELKQRLEVIEIKRAVFLEPRVVVDLLLTEQEIQLTSMRERSETREDLVNAREIDHSLQTVSMSCDDEEEPAGCKVILEDVYLESIWGPRMRMWNLLEEVRMRGVDEKILGRVEIRSRFERIQGGDRMDG</sequence>
<accession>A0A8H3TV91</accession>